<feature type="region of interest" description="Disordered" evidence="1">
    <location>
        <begin position="85"/>
        <end position="106"/>
    </location>
</feature>
<dbReference type="EMBL" id="JAKOGI010000817">
    <property type="protein sequence ID" value="KAJ8430162.1"/>
    <property type="molecule type" value="Genomic_DNA"/>
</dbReference>
<protein>
    <submittedName>
        <fullName evidence="2">Uncharacterized protein</fullName>
    </submittedName>
</protein>
<organism evidence="2 3">
    <name type="scientific">Carnegiea gigantea</name>
    <dbReference type="NCBI Taxonomy" id="171969"/>
    <lineage>
        <taxon>Eukaryota</taxon>
        <taxon>Viridiplantae</taxon>
        <taxon>Streptophyta</taxon>
        <taxon>Embryophyta</taxon>
        <taxon>Tracheophyta</taxon>
        <taxon>Spermatophyta</taxon>
        <taxon>Magnoliopsida</taxon>
        <taxon>eudicotyledons</taxon>
        <taxon>Gunneridae</taxon>
        <taxon>Pentapetalae</taxon>
        <taxon>Caryophyllales</taxon>
        <taxon>Cactineae</taxon>
        <taxon>Cactaceae</taxon>
        <taxon>Cactoideae</taxon>
        <taxon>Echinocereeae</taxon>
        <taxon>Carnegiea</taxon>
    </lineage>
</organism>
<evidence type="ECO:0000313" key="2">
    <source>
        <dbReference type="EMBL" id="KAJ8430162.1"/>
    </source>
</evidence>
<feature type="compositionally biased region" description="Basic and acidic residues" evidence="1">
    <location>
        <begin position="87"/>
        <end position="105"/>
    </location>
</feature>
<name>A0A9Q1JSF5_9CARY</name>
<dbReference type="Proteomes" id="UP001153076">
    <property type="component" value="Unassembled WGS sequence"/>
</dbReference>
<gene>
    <name evidence="2" type="ORF">Cgig2_028048</name>
</gene>
<comment type="caution">
    <text evidence="2">The sequence shown here is derived from an EMBL/GenBank/DDBJ whole genome shotgun (WGS) entry which is preliminary data.</text>
</comment>
<evidence type="ECO:0000256" key="1">
    <source>
        <dbReference type="SAM" id="MobiDB-lite"/>
    </source>
</evidence>
<accession>A0A9Q1JSF5</accession>
<dbReference type="AlphaFoldDB" id="A0A9Q1JSF5"/>
<reference evidence="2" key="1">
    <citation type="submission" date="2022-04" db="EMBL/GenBank/DDBJ databases">
        <title>Carnegiea gigantea Genome sequencing and assembly v2.</title>
        <authorList>
            <person name="Copetti D."/>
            <person name="Sanderson M.J."/>
            <person name="Burquez A."/>
            <person name="Wojciechowski M.F."/>
        </authorList>
    </citation>
    <scope>NUCLEOTIDE SEQUENCE</scope>
    <source>
        <strain evidence="2">SGP5-SGP5p</strain>
        <tissue evidence="2">Aerial part</tissue>
    </source>
</reference>
<keyword evidence="3" id="KW-1185">Reference proteome</keyword>
<proteinExistence type="predicted"/>
<evidence type="ECO:0000313" key="3">
    <source>
        <dbReference type="Proteomes" id="UP001153076"/>
    </source>
</evidence>
<sequence>MTPKSRSTPSFEEGEKQKIECPTLVVASALARRDLFTDPENMDSQVTEQVKKAMEAANSARPLPHFDYVPTTGCELSHRHVPVVSHRHSDEVREVTHPDGNDRSWGENLYWNGRPLESSPEPGTTSEVNHGLNAICHAFLMHCLVQGAGANLEFYEQNGRTTAECRELRKALHELSDNGQIDSFLKRGPRFLRKECEPAWLEPREEEYSTEIVAAITGGYAEGITQSTWKA</sequence>